<protein>
    <submittedName>
        <fullName evidence="1">Uncharacterized protein</fullName>
    </submittedName>
</protein>
<gene>
    <name evidence="1" type="ORF">CEXT_597601</name>
</gene>
<comment type="caution">
    <text evidence="1">The sequence shown here is derived from an EMBL/GenBank/DDBJ whole genome shotgun (WGS) entry which is preliminary data.</text>
</comment>
<accession>A0AAV4R353</accession>
<name>A0AAV4R353_CAEEX</name>
<dbReference type="AlphaFoldDB" id="A0AAV4R353"/>
<keyword evidence="2" id="KW-1185">Reference proteome</keyword>
<evidence type="ECO:0000313" key="2">
    <source>
        <dbReference type="Proteomes" id="UP001054945"/>
    </source>
</evidence>
<evidence type="ECO:0000313" key="1">
    <source>
        <dbReference type="EMBL" id="GIY14508.1"/>
    </source>
</evidence>
<reference evidence="1 2" key="1">
    <citation type="submission" date="2021-06" db="EMBL/GenBank/DDBJ databases">
        <title>Caerostris extrusa draft genome.</title>
        <authorList>
            <person name="Kono N."/>
            <person name="Arakawa K."/>
        </authorList>
    </citation>
    <scope>NUCLEOTIDE SEQUENCE [LARGE SCALE GENOMIC DNA]</scope>
</reference>
<dbReference type="Proteomes" id="UP001054945">
    <property type="component" value="Unassembled WGS sequence"/>
</dbReference>
<sequence>MSIFEKTRDRSKAGNYERSTEYVNLPQRKPVFQQQISFQSAAESLSRLAIPQDKRCAACLARSASSLVAAAEIISNSVNNK</sequence>
<dbReference type="EMBL" id="BPLR01007095">
    <property type="protein sequence ID" value="GIY14508.1"/>
    <property type="molecule type" value="Genomic_DNA"/>
</dbReference>
<organism evidence="1 2">
    <name type="scientific">Caerostris extrusa</name>
    <name type="common">Bark spider</name>
    <name type="synonym">Caerostris bankana</name>
    <dbReference type="NCBI Taxonomy" id="172846"/>
    <lineage>
        <taxon>Eukaryota</taxon>
        <taxon>Metazoa</taxon>
        <taxon>Ecdysozoa</taxon>
        <taxon>Arthropoda</taxon>
        <taxon>Chelicerata</taxon>
        <taxon>Arachnida</taxon>
        <taxon>Araneae</taxon>
        <taxon>Araneomorphae</taxon>
        <taxon>Entelegynae</taxon>
        <taxon>Araneoidea</taxon>
        <taxon>Araneidae</taxon>
        <taxon>Caerostris</taxon>
    </lineage>
</organism>
<proteinExistence type="predicted"/>